<feature type="transmembrane region" description="Helical" evidence="13">
    <location>
        <begin position="114"/>
        <end position="131"/>
    </location>
</feature>
<dbReference type="GO" id="GO:0000325">
    <property type="term" value="C:plant-type vacuole"/>
    <property type="evidence" value="ECO:0007669"/>
    <property type="project" value="TreeGrafter"/>
</dbReference>
<evidence type="ECO:0000256" key="3">
    <source>
        <dbReference type="ARBA" id="ARBA00012483"/>
    </source>
</evidence>
<evidence type="ECO:0000256" key="11">
    <source>
        <dbReference type="ARBA" id="ARBA00023136"/>
    </source>
</evidence>
<evidence type="ECO:0000256" key="13">
    <source>
        <dbReference type="SAM" id="Phobius"/>
    </source>
</evidence>
<dbReference type="InterPro" id="IPR001841">
    <property type="entry name" value="Znf_RING"/>
</dbReference>
<evidence type="ECO:0000256" key="6">
    <source>
        <dbReference type="ARBA" id="ARBA00022723"/>
    </source>
</evidence>
<evidence type="ECO:0000313" key="15">
    <source>
        <dbReference type="EMBL" id="EPS69634.1"/>
    </source>
</evidence>
<organism evidence="15 16">
    <name type="scientific">Genlisea aurea</name>
    <dbReference type="NCBI Taxonomy" id="192259"/>
    <lineage>
        <taxon>Eukaryota</taxon>
        <taxon>Viridiplantae</taxon>
        <taxon>Streptophyta</taxon>
        <taxon>Embryophyta</taxon>
        <taxon>Tracheophyta</taxon>
        <taxon>Spermatophyta</taxon>
        <taxon>Magnoliopsida</taxon>
        <taxon>eudicotyledons</taxon>
        <taxon>Gunneridae</taxon>
        <taxon>Pentapetalae</taxon>
        <taxon>asterids</taxon>
        <taxon>lamiids</taxon>
        <taxon>Lamiales</taxon>
        <taxon>Lentibulariaceae</taxon>
        <taxon>Genlisea</taxon>
    </lineage>
</organism>
<comment type="subcellular location">
    <subcellularLocation>
        <location evidence="2">Membrane</location>
        <topology evidence="2">Multi-pass membrane protein</topology>
    </subcellularLocation>
</comment>
<evidence type="ECO:0000256" key="4">
    <source>
        <dbReference type="ARBA" id="ARBA00022679"/>
    </source>
</evidence>
<keyword evidence="7 12" id="KW-0863">Zinc-finger</keyword>
<feature type="domain" description="RING-type" evidence="14">
    <location>
        <begin position="256"/>
        <end position="297"/>
    </location>
</feature>
<dbReference type="Gene3D" id="3.30.40.10">
    <property type="entry name" value="Zinc/RING finger domain, C3HC4 (zinc finger)"/>
    <property type="match status" value="1"/>
</dbReference>
<evidence type="ECO:0000256" key="7">
    <source>
        <dbReference type="ARBA" id="ARBA00022771"/>
    </source>
</evidence>
<dbReference type="SUPFAM" id="SSF57850">
    <property type="entry name" value="RING/U-box"/>
    <property type="match status" value="1"/>
</dbReference>
<feature type="transmembrane region" description="Helical" evidence="13">
    <location>
        <begin position="51"/>
        <end position="70"/>
    </location>
</feature>
<dbReference type="AlphaFoldDB" id="S8CQZ1"/>
<evidence type="ECO:0000256" key="9">
    <source>
        <dbReference type="ARBA" id="ARBA00022833"/>
    </source>
</evidence>
<dbReference type="EC" id="2.3.2.27" evidence="3"/>
<sequence length="307" mass="35482">MAAFFSSHHRRIFAGEESATHGLDDNEYGGDLEAQIAGNCFNSRPFLFLDMLWNLAFILVSVLVLLATFHEQPSTPLRLWICVYALQCLLHVGFVWNEYLKRNHGFDSSGVQEFYVLWVFPFSSFCYSSIIKKLEMMNTVVSSIWWVFGFYWIVIGGPSLLQDSPRLYWLSVIFLAFDVFFMIFSIAMASFLFLLLFCCFPMLVYAMKIDGRASENEIASLPRFCFRQQQQQACCSDAAKREHDHLVLLQPEDSECCICLYKYVDGAEVCMLPCNHHFHGECISRWLRINSTCPLCKFDIRKGDKLV</sequence>
<comment type="caution">
    <text evidence="15">The sequence shown here is derived from an EMBL/GenBank/DDBJ whole genome shotgun (WGS) entry which is preliminary data.</text>
</comment>
<evidence type="ECO:0000259" key="14">
    <source>
        <dbReference type="PROSITE" id="PS50089"/>
    </source>
</evidence>
<evidence type="ECO:0000256" key="12">
    <source>
        <dbReference type="PROSITE-ProRule" id="PRU00175"/>
    </source>
</evidence>
<keyword evidence="11 13" id="KW-0472">Membrane</keyword>
<dbReference type="PANTHER" id="PTHR45977">
    <property type="entry name" value="TARGET OF ERK KINASE MPK-1"/>
    <property type="match status" value="1"/>
</dbReference>
<dbReference type="InterPro" id="IPR013083">
    <property type="entry name" value="Znf_RING/FYVE/PHD"/>
</dbReference>
<dbReference type="GO" id="GO:0016567">
    <property type="term" value="P:protein ubiquitination"/>
    <property type="evidence" value="ECO:0007669"/>
    <property type="project" value="TreeGrafter"/>
</dbReference>
<proteinExistence type="predicted"/>
<reference evidence="15 16" key="1">
    <citation type="journal article" date="2013" name="BMC Genomics">
        <title>The miniature genome of a carnivorous plant Genlisea aurea contains a low number of genes and short non-coding sequences.</title>
        <authorList>
            <person name="Leushkin E.V."/>
            <person name="Sutormin R.A."/>
            <person name="Nabieva E.R."/>
            <person name="Penin A.A."/>
            <person name="Kondrashov A.S."/>
            <person name="Logacheva M.D."/>
        </authorList>
    </citation>
    <scope>NUCLEOTIDE SEQUENCE [LARGE SCALE GENOMIC DNA]</scope>
</reference>
<dbReference type="Pfam" id="PF13639">
    <property type="entry name" value="zf-RING_2"/>
    <property type="match status" value="1"/>
</dbReference>
<evidence type="ECO:0000256" key="5">
    <source>
        <dbReference type="ARBA" id="ARBA00022692"/>
    </source>
</evidence>
<evidence type="ECO:0000256" key="10">
    <source>
        <dbReference type="ARBA" id="ARBA00022989"/>
    </source>
</evidence>
<evidence type="ECO:0000256" key="2">
    <source>
        <dbReference type="ARBA" id="ARBA00004141"/>
    </source>
</evidence>
<dbReference type="GO" id="GO:0061630">
    <property type="term" value="F:ubiquitin protein ligase activity"/>
    <property type="evidence" value="ECO:0007669"/>
    <property type="project" value="UniProtKB-EC"/>
</dbReference>
<dbReference type="OrthoDB" id="8062037at2759"/>
<comment type="catalytic activity">
    <reaction evidence="1">
        <text>S-ubiquitinyl-[E2 ubiquitin-conjugating enzyme]-L-cysteine + [acceptor protein]-L-lysine = [E2 ubiquitin-conjugating enzyme]-L-cysteine + N(6)-ubiquitinyl-[acceptor protein]-L-lysine.</text>
        <dbReference type="EC" id="2.3.2.27"/>
    </reaction>
</comment>
<keyword evidence="9" id="KW-0862">Zinc</keyword>
<dbReference type="GO" id="GO:0008270">
    <property type="term" value="F:zinc ion binding"/>
    <property type="evidence" value="ECO:0007669"/>
    <property type="project" value="UniProtKB-KW"/>
</dbReference>
<keyword evidence="4" id="KW-0808">Transferase</keyword>
<evidence type="ECO:0000256" key="8">
    <source>
        <dbReference type="ARBA" id="ARBA00022786"/>
    </source>
</evidence>
<dbReference type="SMART" id="SM00184">
    <property type="entry name" value="RING"/>
    <property type="match status" value="1"/>
</dbReference>
<evidence type="ECO:0000256" key="1">
    <source>
        <dbReference type="ARBA" id="ARBA00000900"/>
    </source>
</evidence>
<keyword evidence="6" id="KW-0479">Metal-binding</keyword>
<keyword evidence="10 13" id="KW-1133">Transmembrane helix</keyword>
<feature type="transmembrane region" description="Helical" evidence="13">
    <location>
        <begin position="167"/>
        <end position="200"/>
    </location>
</feature>
<dbReference type="PANTHER" id="PTHR45977:SF19">
    <property type="entry name" value="RING-TYPE DOMAIN-CONTAINING PROTEIN"/>
    <property type="match status" value="1"/>
</dbReference>
<dbReference type="EMBL" id="AUSU01002039">
    <property type="protein sequence ID" value="EPS69634.1"/>
    <property type="molecule type" value="Genomic_DNA"/>
</dbReference>
<protein>
    <recommendedName>
        <fullName evidence="3">RING-type E3 ubiquitin transferase</fullName>
        <ecNumber evidence="3">2.3.2.27</ecNumber>
    </recommendedName>
</protein>
<dbReference type="GO" id="GO:0006511">
    <property type="term" value="P:ubiquitin-dependent protein catabolic process"/>
    <property type="evidence" value="ECO:0007669"/>
    <property type="project" value="TreeGrafter"/>
</dbReference>
<gene>
    <name evidence="15" type="ORF">M569_05133</name>
</gene>
<keyword evidence="5 13" id="KW-0812">Transmembrane</keyword>
<name>S8CQZ1_9LAMI</name>
<accession>S8CQZ1</accession>
<feature type="transmembrane region" description="Helical" evidence="13">
    <location>
        <begin position="77"/>
        <end position="94"/>
    </location>
</feature>
<keyword evidence="16" id="KW-1185">Reference proteome</keyword>
<dbReference type="Proteomes" id="UP000015453">
    <property type="component" value="Unassembled WGS sequence"/>
</dbReference>
<dbReference type="PROSITE" id="PS50089">
    <property type="entry name" value="ZF_RING_2"/>
    <property type="match status" value="1"/>
</dbReference>
<keyword evidence="8" id="KW-0833">Ubl conjugation pathway</keyword>
<dbReference type="GO" id="GO:0016020">
    <property type="term" value="C:membrane"/>
    <property type="evidence" value="ECO:0007669"/>
    <property type="project" value="UniProtKB-SubCell"/>
</dbReference>
<feature type="transmembrane region" description="Helical" evidence="13">
    <location>
        <begin position="143"/>
        <end position="161"/>
    </location>
</feature>
<evidence type="ECO:0000313" key="16">
    <source>
        <dbReference type="Proteomes" id="UP000015453"/>
    </source>
</evidence>